<accession>A0A401V1M5</accession>
<proteinExistence type="predicted"/>
<feature type="transmembrane region" description="Helical" evidence="1">
    <location>
        <begin position="50"/>
        <end position="74"/>
    </location>
</feature>
<dbReference type="EMBL" id="BHYL01000196">
    <property type="protein sequence ID" value="GCD20818.1"/>
    <property type="molecule type" value="Genomic_DNA"/>
</dbReference>
<gene>
    <name evidence="2" type="ORF">CTKZ_23800</name>
</gene>
<keyword evidence="1" id="KW-0472">Membrane</keyword>
<sequence>MIVTVLTVLGLSLVFGVGIPALVSVAARVAAPAVIGPDGAAVPVGGNRTARLGVAVAVLVLVAAVVAFAVWLVATGGTK</sequence>
<dbReference type="RefSeq" id="WP_124343326.1">
    <property type="nucleotide sequence ID" value="NZ_BHYL01000196.1"/>
</dbReference>
<keyword evidence="3" id="KW-1185">Reference proteome</keyword>
<keyword evidence="1" id="KW-1133">Transmembrane helix</keyword>
<keyword evidence="1" id="KW-0812">Transmembrane</keyword>
<organism evidence="2 3">
    <name type="scientific">Cellulomonas algicola</name>
    <dbReference type="NCBI Taxonomy" id="2071633"/>
    <lineage>
        <taxon>Bacteria</taxon>
        <taxon>Bacillati</taxon>
        <taxon>Actinomycetota</taxon>
        <taxon>Actinomycetes</taxon>
        <taxon>Micrococcales</taxon>
        <taxon>Cellulomonadaceae</taxon>
        <taxon>Cellulomonas</taxon>
    </lineage>
</organism>
<name>A0A401V1M5_9CELL</name>
<protein>
    <submittedName>
        <fullName evidence="2">Uncharacterized protein</fullName>
    </submittedName>
</protein>
<reference evidence="2 3" key="1">
    <citation type="submission" date="2018-11" db="EMBL/GenBank/DDBJ databases">
        <title>Draft genome sequence of Cellulomonas takizawaensis strain TKZ-21.</title>
        <authorList>
            <person name="Yamamura H."/>
            <person name="Hayashi T."/>
            <person name="Hamada M."/>
            <person name="Serisawa Y."/>
            <person name="Matsuyama K."/>
            <person name="Nakagawa Y."/>
            <person name="Otoguro M."/>
            <person name="Yanagida F."/>
            <person name="Hayakawa M."/>
        </authorList>
    </citation>
    <scope>NUCLEOTIDE SEQUENCE [LARGE SCALE GENOMIC DNA]</scope>
    <source>
        <strain evidence="2 3">TKZ-21</strain>
    </source>
</reference>
<evidence type="ECO:0000313" key="3">
    <source>
        <dbReference type="Proteomes" id="UP000288246"/>
    </source>
</evidence>
<comment type="caution">
    <text evidence="2">The sequence shown here is derived from an EMBL/GenBank/DDBJ whole genome shotgun (WGS) entry which is preliminary data.</text>
</comment>
<evidence type="ECO:0000313" key="2">
    <source>
        <dbReference type="EMBL" id="GCD20818.1"/>
    </source>
</evidence>
<dbReference type="AlphaFoldDB" id="A0A401V1M5"/>
<dbReference type="Proteomes" id="UP000288246">
    <property type="component" value="Unassembled WGS sequence"/>
</dbReference>
<evidence type="ECO:0000256" key="1">
    <source>
        <dbReference type="SAM" id="Phobius"/>
    </source>
</evidence>